<dbReference type="RefSeq" id="WP_165121460.1">
    <property type="nucleotide sequence ID" value="NZ_JAAKZG010000025.1"/>
</dbReference>
<dbReference type="CDD" id="cd08545">
    <property type="entry name" value="YcnI_like"/>
    <property type="match status" value="1"/>
</dbReference>
<dbReference type="SUPFAM" id="SSF110087">
    <property type="entry name" value="DR1885-like metal-binding protein"/>
    <property type="match status" value="1"/>
</dbReference>
<dbReference type="InterPro" id="IPR058248">
    <property type="entry name" value="Lxx211020-like"/>
</dbReference>
<dbReference type="InterPro" id="IPR036182">
    <property type="entry name" value="PCuAC_sf"/>
</dbReference>
<dbReference type="InterPro" id="IPR007410">
    <property type="entry name" value="LpqE-like"/>
</dbReference>
<dbReference type="InterPro" id="IPR021174">
    <property type="entry name" value="UCP037139"/>
</dbReference>
<evidence type="ECO:0000256" key="1">
    <source>
        <dbReference type="SAM" id="SignalP"/>
    </source>
</evidence>
<dbReference type="Pfam" id="PF04314">
    <property type="entry name" value="PCuAC"/>
    <property type="match status" value="1"/>
</dbReference>
<dbReference type="Proteomes" id="UP000481252">
    <property type="component" value="Unassembled WGS sequence"/>
</dbReference>
<sequence>MRRLILPFAAACALTAASIITAHAHASLEKSEAAPGSYKAVLKIPHGCDGQATTTVRIDIPEGFIDAKPMPKANWTLATEKGDFAKTYKLHGQEVKSGVKSVTWSGGFLPDEYYDEFVVSGTLAGVEEGQTLFFKAKQTCDKGQVTWDQEPAEGQDPHSLEHPAPSVTILAAESGHGGHAGHDMAAPVKAGDLEIDGAWARAMLPGQPTGGAYLTVVNKGAAADKLIGASSPAAGKVEIHTMSMNDNVMVMRPVEGGLEIPAGSSVELKQGGEHLMFMAVKEPFKEGASVPVTLEFEKAGKVEVTLPVKAASGGGDHSDH</sequence>
<keyword evidence="1" id="KW-0732">Signal</keyword>
<dbReference type="Gene3D" id="2.60.40.2230">
    <property type="entry name" value="Uncharacterised protein YcnI-like PF07987, DUF1775"/>
    <property type="match status" value="1"/>
</dbReference>
<accession>A0A7C9VB45</accession>
<dbReference type="PANTHER" id="PTHR36302">
    <property type="entry name" value="BLR7088 PROTEIN"/>
    <property type="match status" value="1"/>
</dbReference>
<dbReference type="PIRSF" id="PIRSF037139">
    <property type="entry name" value="UCP037139"/>
    <property type="match status" value="1"/>
</dbReference>
<feature type="domain" description="YncI copper-binding" evidence="2">
    <location>
        <begin position="25"/>
        <end position="169"/>
    </location>
</feature>
<gene>
    <name evidence="3" type="ORF">G6N74_28930</name>
</gene>
<dbReference type="AlphaFoldDB" id="A0A7C9VB45"/>
<name>A0A7C9VB45_9HYPH</name>
<dbReference type="Gene3D" id="2.60.40.1890">
    <property type="entry name" value="PCu(A)C copper chaperone"/>
    <property type="match status" value="1"/>
</dbReference>
<evidence type="ECO:0000259" key="2">
    <source>
        <dbReference type="Pfam" id="PF07987"/>
    </source>
</evidence>
<organism evidence="3 4">
    <name type="scientific">Mesorhizobium zhangyense</name>
    <dbReference type="NCBI Taxonomy" id="1776730"/>
    <lineage>
        <taxon>Bacteria</taxon>
        <taxon>Pseudomonadati</taxon>
        <taxon>Pseudomonadota</taxon>
        <taxon>Alphaproteobacteria</taxon>
        <taxon>Hyphomicrobiales</taxon>
        <taxon>Phyllobacteriaceae</taxon>
        <taxon>Mesorhizobium</taxon>
    </lineage>
</organism>
<comment type="caution">
    <text evidence="3">The sequence shown here is derived from an EMBL/GenBank/DDBJ whole genome shotgun (WGS) entry which is preliminary data.</text>
</comment>
<dbReference type="InterPro" id="IPR012533">
    <property type="entry name" value="YcnI-copper_dom"/>
</dbReference>
<dbReference type="PANTHER" id="PTHR36302:SF1">
    <property type="entry name" value="COPPER CHAPERONE PCU(A)C"/>
    <property type="match status" value="1"/>
</dbReference>
<feature type="signal peptide" evidence="1">
    <location>
        <begin position="1"/>
        <end position="24"/>
    </location>
</feature>
<proteinExistence type="predicted"/>
<keyword evidence="4" id="KW-1185">Reference proteome</keyword>
<protein>
    <submittedName>
        <fullName evidence="3">DUF1775 domain-containing protein</fullName>
    </submittedName>
</protein>
<evidence type="ECO:0000313" key="4">
    <source>
        <dbReference type="Proteomes" id="UP000481252"/>
    </source>
</evidence>
<dbReference type="EMBL" id="JAAKZG010000025">
    <property type="protein sequence ID" value="NGN45084.1"/>
    <property type="molecule type" value="Genomic_DNA"/>
</dbReference>
<dbReference type="Pfam" id="PF07987">
    <property type="entry name" value="DUF1775"/>
    <property type="match status" value="1"/>
</dbReference>
<dbReference type="InterPro" id="IPR038507">
    <property type="entry name" value="YcnI-like_sf"/>
</dbReference>
<feature type="chain" id="PRO_5028926425" evidence="1">
    <location>
        <begin position="25"/>
        <end position="320"/>
    </location>
</feature>
<reference evidence="3 4" key="1">
    <citation type="submission" date="2020-02" db="EMBL/GenBank/DDBJ databases">
        <title>Genome sequence of the type strain CGMCC 1.15528 of Mesorhizobium zhangyense.</title>
        <authorList>
            <person name="Gao J."/>
            <person name="Sun J."/>
        </authorList>
    </citation>
    <scope>NUCLEOTIDE SEQUENCE [LARGE SCALE GENOMIC DNA]</scope>
    <source>
        <strain evidence="3 4">CGMCC 1.15528</strain>
    </source>
</reference>
<evidence type="ECO:0000313" key="3">
    <source>
        <dbReference type="EMBL" id="NGN45084.1"/>
    </source>
</evidence>